<feature type="domain" description="N-(5'phosphoribosyl) anthranilate isomerase (PRAI)" evidence="10">
    <location>
        <begin position="5"/>
        <end position="193"/>
    </location>
</feature>
<dbReference type="InterPro" id="IPR013785">
    <property type="entry name" value="Aldolase_TIM"/>
</dbReference>
<proteinExistence type="inferred from homology"/>
<keyword evidence="5 9" id="KW-0028">Amino-acid biosynthesis</keyword>
<reference evidence="12" key="1">
    <citation type="submission" date="2017-04" db="EMBL/GenBank/DDBJ databases">
        <title>Function of individual gut microbiota members based on whole genome sequencing of pure cultures obtained from chicken caecum.</title>
        <authorList>
            <person name="Medvecky M."/>
            <person name="Cejkova D."/>
            <person name="Polansky O."/>
            <person name="Karasova D."/>
            <person name="Kubasova T."/>
            <person name="Cizek A."/>
            <person name="Rychlik I."/>
        </authorList>
    </citation>
    <scope>NUCLEOTIDE SEQUENCE [LARGE SCALE GENOMIC DNA]</scope>
    <source>
        <strain evidence="12">An149</strain>
    </source>
</reference>
<evidence type="ECO:0000256" key="9">
    <source>
        <dbReference type="HAMAP-Rule" id="MF_00135"/>
    </source>
</evidence>
<evidence type="ECO:0000259" key="10">
    <source>
        <dbReference type="Pfam" id="PF00697"/>
    </source>
</evidence>
<dbReference type="CDD" id="cd00405">
    <property type="entry name" value="PRAI"/>
    <property type="match status" value="1"/>
</dbReference>
<dbReference type="GO" id="GO:0004640">
    <property type="term" value="F:phosphoribosylanthranilate isomerase activity"/>
    <property type="evidence" value="ECO:0007669"/>
    <property type="project" value="UniProtKB-UniRule"/>
</dbReference>
<dbReference type="Gene3D" id="3.20.20.70">
    <property type="entry name" value="Aldolase class I"/>
    <property type="match status" value="1"/>
</dbReference>
<protein>
    <recommendedName>
        <fullName evidence="4 9">N-(5'-phosphoribosyl)anthranilate isomerase</fullName>
        <shortName evidence="9">PRAI</shortName>
        <ecNumber evidence="3 9">5.3.1.24</ecNumber>
    </recommendedName>
</protein>
<dbReference type="GO" id="GO:0000162">
    <property type="term" value="P:L-tryptophan biosynthetic process"/>
    <property type="evidence" value="ECO:0007669"/>
    <property type="project" value="UniProtKB-UniRule"/>
</dbReference>
<dbReference type="HAMAP" id="MF_00135">
    <property type="entry name" value="PRAI"/>
    <property type="match status" value="1"/>
</dbReference>
<accession>A0A1Y4QCU7</accession>
<dbReference type="EMBL" id="NFLB01000011">
    <property type="protein sequence ID" value="OUQ04455.1"/>
    <property type="molecule type" value="Genomic_DNA"/>
</dbReference>
<evidence type="ECO:0000256" key="8">
    <source>
        <dbReference type="ARBA" id="ARBA00023235"/>
    </source>
</evidence>
<dbReference type="PANTHER" id="PTHR42894:SF1">
    <property type="entry name" value="N-(5'-PHOSPHORIBOSYL)ANTHRANILATE ISOMERASE"/>
    <property type="match status" value="1"/>
</dbReference>
<keyword evidence="6 9" id="KW-0822">Tryptophan biosynthesis</keyword>
<evidence type="ECO:0000256" key="2">
    <source>
        <dbReference type="ARBA" id="ARBA00004664"/>
    </source>
</evidence>
<dbReference type="Pfam" id="PF00697">
    <property type="entry name" value="PRAI"/>
    <property type="match status" value="1"/>
</dbReference>
<dbReference type="EC" id="5.3.1.24" evidence="3 9"/>
<dbReference type="UniPathway" id="UPA00035">
    <property type="reaction ID" value="UER00042"/>
</dbReference>
<comment type="similarity">
    <text evidence="9">Belongs to the TrpF family.</text>
</comment>
<name>A0A1Y4QCU7_9FIRM</name>
<dbReference type="InterPro" id="IPR001240">
    <property type="entry name" value="PRAI_dom"/>
</dbReference>
<evidence type="ECO:0000256" key="5">
    <source>
        <dbReference type="ARBA" id="ARBA00022605"/>
    </source>
</evidence>
<evidence type="ECO:0000256" key="3">
    <source>
        <dbReference type="ARBA" id="ARBA00012572"/>
    </source>
</evidence>
<dbReference type="Proteomes" id="UP000196258">
    <property type="component" value="Unassembled WGS sequence"/>
</dbReference>
<keyword evidence="7 9" id="KW-0057">Aromatic amino acid biosynthesis</keyword>
<dbReference type="AlphaFoldDB" id="A0A1Y4QCU7"/>
<dbReference type="InterPro" id="IPR011060">
    <property type="entry name" value="RibuloseP-bd_barrel"/>
</dbReference>
<comment type="catalytic activity">
    <reaction evidence="1 9">
        <text>N-(5-phospho-beta-D-ribosyl)anthranilate = 1-(2-carboxyphenylamino)-1-deoxy-D-ribulose 5-phosphate</text>
        <dbReference type="Rhea" id="RHEA:21540"/>
        <dbReference type="ChEBI" id="CHEBI:18277"/>
        <dbReference type="ChEBI" id="CHEBI:58613"/>
        <dbReference type="EC" id="5.3.1.24"/>
    </reaction>
</comment>
<organism evidence="11 12">
    <name type="scientific">Thomasclavelia spiroformis</name>
    <dbReference type="NCBI Taxonomy" id="29348"/>
    <lineage>
        <taxon>Bacteria</taxon>
        <taxon>Bacillati</taxon>
        <taxon>Bacillota</taxon>
        <taxon>Erysipelotrichia</taxon>
        <taxon>Erysipelotrichales</taxon>
        <taxon>Coprobacillaceae</taxon>
        <taxon>Thomasclavelia</taxon>
    </lineage>
</organism>
<evidence type="ECO:0000256" key="1">
    <source>
        <dbReference type="ARBA" id="ARBA00001164"/>
    </source>
</evidence>
<comment type="pathway">
    <text evidence="2 9">Amino-acid biosynthesis; L-tryptophan biosynthesis; L-tryptophan from chorismate: step 3/5.</text>
</comment>
<evidence type="ECO:0000256" key="6">
    <source>
        <dbReference type="ARBA" id="ARBA00022822"/>
    </source>
</evidence>
<comment type="caution">
    <text evidence="11">The sequence shown here is derived from an EMBL/GenBank/DDBJ whole genome shotgun (WGS) entry which is preliminary data.</text>
</comment>
<dbReference type="RefSeq" id="WP_087257248.1">
    <property type="nucleotide sequence ID" value="NZ_CAJKXS010000012.1"/>
</dbReference>
<gene>
    <name evidence="9" type="primary">trpF</name>
    <name evidence="11" type="ORF">B5E91_09900</name>
</gene>
<evidence type="ECO:0000256" key="4">
    <source>
        <dbReference type="ARBA" id="ARBA00022272"/>
    </source>
</evidence>
<evidence type="ECO:0000313" key="12">
    <source>
        <dbReference type="Proteomes" id="UP000196258"/>
    </source>
</evidence>
<dbReference type="SUPFAM" id="SSF51366">
    <property type="entry name" value="Ribulose-phoshate binding barrel"/>
    <property type="match status" value="1"/>
</dbReference>
<evidence type="ECO:0000313" key="11">
    <source>
        <dbReference type="EMBL" id="OUQ04455.1"/>
    </source>
</evidence>
<evidence type="ECO:0000256" key="7">
    <source>
        <dbReference type="ARBA" id="ARBA00023141"/>
    </source>
</evidence>
<dbReference type="InterPro" id="IPR044643">
    <property type="entry name" value="TrpF_fam"/>
</dbReference>
<sequence>MTKIKLCGLSRPCDIDVVNKLHPEYIGFVFAPKSKRYISFKKAAKLKQQLDCQIQTVGVFTNENIKNVADLLNKNIIDIAQLHGNESEEYIKQLKTLTNKPIIQAFQITKKTDINMIQNSIADYILLDSGAGTGTVFDWNLITKLKRPYFLAGGLNLDNIENAINLTKPYAIDVSSGIETNGLKDKTKMAALVATIRKEEKYD</sequence>
<dbReference type="PANTHER" id="PTHR42894">
    <property type="entry name" value="N-(5'-PHOSPHORIBOSYL)ANTHRANILATE ISOMERASE"/>
    <property type="match status" value="1"/>
</dbReference>
<keyword evidence="8 9" id="KW-0413">Isomerase</keyword>